<evidence type="ECO:0000313" key="4">
    <source>
        <dbReference type="Proteomes" id="UP000499080"/>
    </source>
</evidence>
<organism evidence="2 4">
    <name type="scientific">Araneus ventricosus</name>
    <name type="common">Orbweaver spider</name>
    <name type="synonym">Epeira ventricosa</name>
    <dbReference type="NCBI Taxonomy" id="182803"/>
    <lineage>
        <taxon>Eukaryota</taxon>
        <taxon>Metazoa</taxon>
        <taxon>Ecdysozoa</taxon>
        <taxon>Arthropoda</taxon>
        <taxon>Chelicerata</taxon>
        <taxon>Arachnida</taxon>
        <taxon>Araneae</taxon>
        <taxon>Araneomorphae</taxon>
        <taxon>Entelegynae</taxon>
        <taxon>Araneoidea</taxon>
        <taxon>Araneidae</taxon>
        <taxon>Araneus</taxon>
    </lineage>
</organism>
<dbReference type="EMBL" id="BGPR01063290">
    <property type="protein sequence ID" value="GBO38530.1"/>
    <property type="molecule type" value="Genomic_DNA"/>
</dbReference>
<comment type="caution">
    <text evidence="2">The sequence shown here is derived from an EMBL/GenBank/DDBJ whole genome shotgun (WGS) entry which is preliminary data.</text>
</comment>
<dbReference type="EMBL" id="BGPR01063291">
    <property type="protein sequence ID" value="GBO38532.1"/>
    <property type="molecule type" value="Genomic_DNA"/>
</dbReference>
<feature type="region of interest" description="Disordered" evidence="1">
    <location>
        <begin position="1"/>
        <end position="24"/>
    </location>
</feature>
<protein>
    <submittedName>
        <fullName evidence="2">Uncharacterized protein</fullName>
    </submittedName>
</protein>
<keyword evidence="4" id="KW-1185">Reference proteome</keyword>
<dbReference type="Proteomes" id="UP000499080">
    <property type="component" value="Unassembled WGS sequence"/>
</dbReference>
<sequence length="98" mass="10962">MESEMATFPQPSLLSGKAPGSKLDSSEAVYGACCALNDTQWPNALPLVWRGSLKRGCQLRRRPRHLTMVQNYDARPKVALVLLQNETLIKQKQITPKL</sequence>
<evidence type="ECO:0000313" key="2">
    <source>
        <dbReference type="EMBL" id="GBO38530.1"/>
    </source>
</evidence>
<reference evidence="2 4" key="1">
    <citation type="journal article" date="2019" name="Sci. Rep.">
        <title>Orb-weaving spider Araneus ventricosus genome elucidates the spidroin gene catalogue.</title>
        <authorList>
            <person name="Kono N."/>
            <person name="Nakamura H."/>
            <person name="Ohtoshi R."/>
            <person name="Moran D.A.P."/>
            <person name="Shinohara A."/>
            <person name="Yoshida Y."/>
            <person name="Fujiwara M."/>
            <person name="Mori M."/>
            <person name="Tomita M."/>
            <person name="Arakawa K."/>
        </authorList>
    </citation>
    <scope>NUCLEOTIDE SEQUENCE [LARGE SCALE GENOMIC DNA]</scope>
</reference>
<evidence type="ECO:0000256" key="1">
    <source>
        <dbReference type="SAM" id="MobiDB-lite"/>
    </source>
</evidence>
<name>A0A4Y2WQ12_ARAVE</name>
<accession>A0A4Y2WQ12</accession>
<proteinExistence type="predicted"/>
<dbReference type="AlphaFoldDB" id="A0A4Y2WQ12"/>
<evidence type="ECO:0000313" key="3">
    <source>
        <dbReference type="EMBL" id="GBO38532.1"/>
    </source>
</evidence>
<gene>
    <name evidence="3" type="ORF">AVEN_128745_1</name>
    <name evidence="2" type="ORF">AVEN_47389_1</name>
</gene>